<evidence type="ECO:0000313" key="2">
    <source>
        <dbReference type="Proteomes" id="UP000281553"/>
    </source>
</evidence>
<keyword evidence="2" id="KW-1185">Reference proteome</keyword>
<proteinExistence type="predicted"/>
<dbReference type="EMBL" id="UYRU01004697">
    <property type="protein sequence ID" value="VDK37805.1"/>
    <property type="molecule type" value="Genomic_DNA"/>
</dbReference>
<gene>
    <name evidence="1" type="ORF">DILT_LOCUS901</name>
</gene>
<organism evidence="1 2">
    <name type="scientific">Dibothriocephalus latus</name>
    <name type="common">Fish tapeworm</name>
    <name type="synonym">Diphyllobothrium latum</name>
    <dbReference type="NCBI Taxonomy" id="60516"/>
    <lineage>
        <taxon>Eukaryota</taxon>
        <taxon>Metazoa</taxon>
        <taxon>Spiralia</taxon>
        <taxon>Lophotrochozoa</taxon>
        <taxon>Platyhelminthes</taxon>
        <taxon>Cestoda</taxon>
        <taxon>Eucestoda</taxon>
        <taxon>Diphyllobothriidea</taxon>
        <taxon>Diphyllobothriidae</taxon>
        <taxon>Dibothriocephalus</taxon>
    </lineage>
</organism>
<name>A0A3P6QCA8_DIBLA</name>
<dbReference type="AlphaFoldDB" id="A0A3P6QCA8"/>
<evidence type="ECO:0000313" key="1">
    <source>
        <dbReference type="EMBL" id="VDK37805.1"/>
    </source>
</evidence>
<dbReference type="OrthoDB" id="10599142at2759"/>
<protein>
    <submittedName>
        <fullName evidence="1">Uncharacterized protein</fullName>
    </submittedName>
</protein>
<dbReference type="Proteomes" id="UP000281553">
    <property type="component" value="Unassembled WGS sequence"/>
</dbReference>
<reference evidence="1 2" key="1">
    <citation type="submission" date="2018-11" db="EMBL/GenBank/DDBJ databases">
        <authorList>
            <consortium name="Pathogen Informatics"/>
        </authorList>
    </citation>
    <scope>NUCLEOTIDE SEQUENCE [LARGE SCALE GENOMIC DNA]</scope>
</reference>
<sequence>MPSPRPGVFAGQGFCARNARSAISDPDSALGSDSATSTSVSSYIPTKHYGKVGPEGPWIGTLILGPGMEVLCDEAASSTMEAPLPPPPMPHRILERRVCELTAMLSNCVIPYTARGEFRYLRQMRGK</sequence>
<accession>A0A3P6QCA8</accession>